<gene>
    <name evidence="9" type="ORF">A3A65_00565</name>
</gene>
<evidence type="ECO:0000313" key="10">
    <source>
        <dbReference type="Proteomes" id="UP000176723"/>
    </source>
</evidence>
<evidence type="ECO:0000256" key="3">
    <source>
        <dbReference type="ARBA" id="ARBA00023015"/>
    </source>
</evidence>
<dbReference type="PANTHER" id="PTHR12532">
    <property type="entry name" value="TRANSLATIONAL ACTIVATOR OF CYTOCHROME C OXIDASE 1"/>
    <property type="match status" value="1"/>
</dbReference>
<dbReference type="FunFam" id="1.10.10.200:FF:000002">
    <property type="entry name" value="Probable transcriptional regulatory protein CLM62_37755"/>
    <property type="match status" value="1"/>
</dbReference>
<dbReference type="InterPro" id="IPR029072">
    <property type="entry name" value="YebC-like"/>
</dbReference>
<keyword evidence="4" id="KW-0238">DNA-binding</keyword>
<feature type="domain" description="TACO1/YebC-like N-terminal" evidence="8">
    <location>
        <begin position="5"/>
        <end position="77"/>
    </location>
</feature>
<dbReference type="InterPro" id="IPR049083">
    <property type="entry name" value="TACO1_YebC_N"/>
</dbReference>
<dbReference type="SUPFAM" id="SSF75625">
    <property type="entry name" value="YebC-like"/>
    <property type="match status" value="1"/>
</dbReference>
<reference evidence="9 10" key="1">
    <citation type="journal article" date="2016" name="Nat. Commun.">
        <title>Thousands of microbial genomes shed light on interconnected biogeochemical processes in an aquifer system.</title>
        <authorList>
            <person name="Anantharaman K."/>
            <person name="Brown C.T."/>
            <person name="Hug L.A."/>
            <person name="Sharon I."/>
            <person name="Castelle C.J."/>
            <person name="Probst A.J."/>
            <person name="Thomas B.C."/>
            <person name="Singh A."/>
            <person name="Wilkins M.J."/>
            <person name="Karaoz U."/>
            <person name="Brodie E.L."/>
            <person name="Williams K.H."/>
            <person name="Hubbard S.S."/>
            <person name="Banfield J.F."/>
        </authorList>
    </citation>
    <scope>NUCLEOTIDE SEQUENCE [LARGE SCALE GENOMIC DNA]</scope>
</reference>
<dbReference type="AlphaFoldDB" id="A0A1G1VZ25"/>
<keyword evidence="2" id="KW-0963">Cytoplasm</keyword>
<evidence type="ECO:0000256" key="6">
    <source>
        <dbReference type="SAM" id="MobiDB-lite"/>
    </source>
</evidence>
<evidence type="ECO:0000256" key="1">
    <source>
        <dbReference type="ARBA" id="ARBA00008724"/>
    </source>
</evidence>
<comment type="caution">
    <text evidence="9">The sequence shown here is derived from an EMBL/GenBank/DDBJ whole genome shotgun (WGS) entry which is preliminary data.</text>
</comment>
<dbReference type="Pfam" id="PF20772">
    <property type="entry name" value="TACO1_YebC_N"/>
    <property type="match status" value="1"/>
</dbReference>
<dbReference type="Gene3D" id="1.10.10.200">
    <property type="match status" value="1"/>
</dbReference>
<evidence type="ECO:0000256" key="2">
    <source>
        <dbReference type="ARBA" id="ARBA00022490"/>
    </source>
</evidence>
<sequence length="184" mass="20162">MSGHSKWSTIKHQKAAKDQKRGEVFSRFSRDISIAVREGGSGDPNDNPRLRMLLDKARAANMPQENIKRAIERGIGKGSGANLEEVMYEGYGPAGIAVIAIARTDNRQRTSAQVRSAYEQVGGSLGGPGACIFLFDRMEGKFAPKVALPVHEQTAKQQLTTFLERLQSQEDIVAVYTNAQLSNE</sequence>
<dbReference type="GO" id="GO:0005829">
    <property type="term" value="C:cytosol"/>
    <property type="evidence" value="ECO:0007669"/>
    <property type="project" value="TreeGrafter"/>
</dbReference>
<name>A0A1G1VZ25_9BACT</name>
<dbReference type="InterPro" id="IPR002876">
    <property type="entry name" value="Transcrip_reg_TACO1-like"/>
</dbReference>
<dbReference type="Proteomes" id="UP000176723">
    <property type="component" value="Unassembled WGS sequence"/>
</dbReference>
<dbReference type="InterPro" id="IPR026564">
    <property type="entry name" value="Transcrip_reg_TACO1-like_dom3"/>
</dbReference>
<evidence type="ECO:0000313" key="9">
    <source>
        <dbReference type="EMBL" id="OGY20666.1"/>
    </source>
</evidence>
<dbReference type="InterPro" id="IPR048300">
    <property type="entry name" value="TACO1_YebC-like_2nd/3rd_dom"/>
</dbReference>
<dbReference type="STRING" id="1797593.A3A65_00565"/>
<dbReference type="Pfam" id="PF01709">
    <property type="entry name" value="Transcrip_reg"/>
    <property type="match status" value="1"/>
</dbReference>
<evidence type="ECO:0000256" key="4">
    <source>
        <dbReference type="ARBA" id="ARBA00023125"/>
    </source>
</evidence>
<accession>A0A1G1VZ25</accession>
<dbReference type="EMBL" id="MHCL01000025">
    <property type="protein sequence ID" value="OGY20666.1"/>
    <property type="molecule type" value="Genomic_DNA"/>
</dbReference>
<organism evidence="9 10">
    <name type="scientific">Candidatus Chisholmbacteria bacterium RIFCSPLOWO2_01_FULL_49_14</name>
    <dbReference type="NCBI Taxonomy" id="1797593"/>
    <lineage>
        <taxon>Bacteria</taxon>
        <taxon>Candidatus Chisholmiibacteriota</taxon>
    </lineage>
</organism>
<evidence type="ECO:0000256" key="5">
    <source>
        <dbReference type="ARBA" id="ARBA00023163"/>
    </source>
</evidence>
<keyword evidence="3" id="KW-0805">Transcription regulation</keyword>
<proteinExistence type="inferred from homology"/>
<comment type="similarity">
    <text evidence="1">Belongs to the TACO1 family.</text>
</comment>
<dbReference type="GO" id="GO:0003677">
    <property type="term" value="F:DNA binding"/>
    <property type="evidence" value="ECO:0007669"/>
    <property type="project" value="UniProtKB-KW"/>
</dbReference>
<keyword evidence="5" id="KW-0804">Transcription</keyword>
<feature type="domain" description="TACO1/YebC-like second and third" evidence="7">
    <location>
        <begin position="83"/>
        <end position="138"/>
    </location>
</feature>
<evidence type="ECO:0000259" key="8">
    <source>
        <dbReference type="Pfam" id="PF20772"/>
    </source>
</evidence>
<evidence type="ECO:0000259" key="7">
    <source>
        <dbReference type="Pfam" id="PF01709"/>
    </source>
</evidence>
<dbReference type="Gene3D" id="3.30.70.980">
    <property type="match status" value="1"/>
</dbReference>
<protein>
    <recommendedName>
        <fullName evidence="11">Transcriptional regulator</fullName>
    </recommendedName>
</protein>
<feature type="region of interest" description="Disordered" evidence="6">
    <location>
        <begin position="1"/>
        <end position="23"/>
    </location>
</feature>
<dbReference type="InterPro" id="IPR017856">
    <property type="entry name" value="Integrase-like_N"/>
</dbReference>
<dbReference type="PANTHER" id="PTHR12532:SF6">
    <property type="entry name" value="TRANSCRIPTIONAL REGULATORY PROTEIN YEBC-RELATED"/>
    <property type="match status" value="1"/>
</dbReference>
<evidence type="ECO:0008006" key="11">
    <source>
        <dbReference type="Google" id="ProtNLM"/>
    </source>
</evidence>